<keyword evidence="4 13" id="KW-0227">DNA damage</keyword>
<dbReference type="eggNOG" id="COG1197">
    <property type="taxonomic scope" value="Bacteria"/>
</dbReference>
<keyword evidence="6" id="KW-0347">Helicase</keyword>
<dbReference type="GO" id="GO:0000716">
    <property type="term" value="P:transcription-coupled nucleotide-excision repair, DNA damage recognition"/>
    <property type="evidence" value="ECO:0007669"/>
    <property type="project" value="UniProtKB-UniRule"/>
</dbReference>
<protein>
    <recommendedName>
        <fullName evidence="12 13">Transcription-repair-coupling factor</fullName>
        <shortName evidence="13">TRCF</shortName>
        <ecNumber evidence="13">3.6.4.-</ecNumber>
    </recommendedName>
</protein>
<feature type="region of interest" description="Disordered" evidence="14">
    <location>
        <begin position="350"/>
        <end position="372"/>
    </location>
</feature>
<dbReference type="GO" id="GO:0005524">
    <property type="term" value="F:ATP binding"/>
    <property type="evidence" value="ECO:0007669"/>
    <property type="project" value="UniProtKB-UniRule"/>
</dbReference>
<dbReference type="Pfam" id="PF03461">
    <property type="entry name" value="TRCF"/>
    <property type="match status" value="1"/>
</dbReference>
<dbReference type="Pfam" id="PF00271">
    <property type="entry name" value="Helicase_C"/>
    <property type="match status" value="1"/>
</dbReference>
<dbReference type="Pfam" id="PF21132">
    <property type="entry name" value="MFD_D3"/>
    <property type="match status" value="2"/>
</dbReference>
<dbReference type="GO" id="GO:0003684">
    <property type="term" value="F:damaged DNA binding"/>
    <property type="evidence" value="ECO:0007669"/>
    <property type="project" value="InterPro"/>
</dbReference>
<dbReference type="Proteomes" id="UP000003226">
    <property type="component" value="Unassembled WGS sequence"/>
</dbReference>
<sequence>MTSPIKHPPLPTTPKQRRYWTPPHGSGRALLIAEAARSHEGLLVAVTRDTQRAQALESELKIFAGGLPVLHFPDWETLPYDVFSPHPEIVSQRIATLYQLPGVKRGVLVVPIATLMQRIAPRAHITGSGLVLSRGQKFDLAAEQRRLEASGYRHVPQVAEPGDFAVRGALLDVFPMGTAEPYRIELFDDEVDSIRSFDPETQRSQQQVDKVELLPAREFPLTDEAAKEFRGNLRERFPIDVRRCPLYQDMKEGVTPGGIEYYLPLFFKQTATLFDYLADDALFVLGEGAGEAAEQFWTQTAERYDQRAHDIERPVLPPAELYLPPEKLREQLNRRLRVEVVEAGHEHAIDTGTQPAPELPLNRKGEEPGTSLRHFLSSYPGRVLIAADSAGRREALIETLAAAGLKPEVIEDWSAFLLPLRAGGGREGVAPAGEEAQARAPLPNPPLQAGEGVKFAITIAPLEQGFALTKPALAVLTERELYGERVRSERDRKRRRGTARDPESIIRDLTELTIGAPIVHVDHGVGRYQGLASMDVGGMDGEFLTIEYAKGDKLYVPVAQLGLVSRYSGTAPELAPLHSLGGDAWERARRKAAEKVRDVAAELLAIYAQRQARGGESMPIDRQMVEQFGSTFPFEETPDQETAIEAVLEDLAAPRAMDRVICGDVGFGKTEVALRAAFATATAGKQVAVLVPTTLLAQQHYRNFADRFADWPVRVDVLSRFKSTKEVNEALKRLADGQIDVIVGTHKLLQPDIRFKNLGLVIVDEEQRFGVRQKEQLKKLRAEVDLLTMTATPIPRTLNMAMAGLRDLSLIATPPAHRSAVRTFISAWDPATIREALQRELSRGGQVYFLHNEVQSIERIVRELEELVPEARIRIAHGQMPERELEGVMADFHRQRFNVLVCTTIIETGIDIPSANTIIINRADHFGLAQLHQLRGRVGRSHHRAYAYLVVPDRKSITADAQKRLEALASLEELGAGFTLATHDLEIRGAGELLGDEQSGQIQEIGFGLYTELLDRAVRALKSGKVPDFDLSSEHETEVELHLPALIPDDYLGDVHHRLTLYKRIASARSEDDLRDLQVEMIDRFGLLPDATKQLFAVASLKLMATPLGIRKLDFGPNGGRITFREKPEIDPMAIIRLIQQLPRVYKLDGQDKLKVILDLPGASERIRSAQEVLVLLGARRPG</sequence>
<evidence type="ECO:0000256" key="14">
    <source>
        <dbReference type="SAM" id="MobiDB-lite"/>
    </source>
</evidence>
<dbReference type="Gene3D" id="3.40.50.11180">
    <property type="match status" value="1"/>
</dbReference>
<evidence type="ECO:0000256" key="10">
    <source>
        <dbReference type="ARBA" id="ARBA00061104"/>
    </source>
</evidence>
<evidence type="ECO:0000256" key="4">
    <source>
        <dbReference type="ARBA" id="ARBA00022763"/>
    </source>
</evidence>
<feature type="domain" description="Helicase ATP-binding" evidence="15">
    <location>
        <begin position="650"/>
        <end position="811"/>
    </location>
</feature>
<gene>
    <name evidence="13" type="primary">mfd</name>
    <name evidence="17" type="ORF">UU7_02057</name>
</gene>
<evidence type="ECO:0000256" key="13">
    <source>
        <dbReference type="HAMAP-Rule" id="MF_00969"/>
    </source>
</evidence>
<dbReference type="PANTHER" id="PTHR47964">
    <property type="entry name" value="ATP-DEPENDENT DNA HELICASE HOMOLOG RECG, CHLOROPLASTIC"/>
    <property type="match status" value="1"/>
</dbReference>
<comment type="similarity">
    <text evidence="10 13">In the N-terminal section; belongs to the UvrB family.</text>
</comment>
<dbReference type="Gene3D" id="3.40.50.300">
    <property type="entry name" value="P-loop containing nucleotide triphosphate hydrolases"/>
    <property type="match status" value="2"/>
</dbReference>
<dbReference type="PROSITE" id="PS51192">
    <property type="entry name" value="HELICASE_ATP_BIND_1"/>
    <property type="match status" value="1"/>
</dbReference>
<evidence type="ECO:0000256" key="9">
    <source>
        <dbReference type="ARBA" id="ARBA00023204"/>
    </source>
</evidence>
<dbReference type="InterPro" id="IPR003711">
    <property type="entry name" value="CarD-like/TRCF_RID"/>
</dbReference>
<evidence type="ECO:0000256" key="8">
    <source>
        <dbReference type="ARBA" id="ARBA00023125"/>
    </source>
</evidence>
<dbReference type="InterPro" id="IPR001650">
    <property type="entry name" value="Helicase_C-like"/>
</dbReference>
<proteinExistence type="inferred from homology"/>
<comment type="function">
    <text evidence="13">Couples transcription and DNA repair by recognizing RNA polymerase (RNAP) stalled at DNA lesions. Mediates ATP-dependent release of RNAP and its truncated transcript from the DNA, and recruitment of nucleotide excision repair machinery to the damaged site.</text>
</comment>
<dbReference type="InterPro" id="IPR014001">
    <property type="entry name" value="Helicase_ATP-bd"/>
</dbReference>
<dbReference type="GO" id="GO:0005737">
    <property type="term" value="C:cytoplasm"/>
    <property type="evidence" value="ECO:0007669"/>
    <property type="project" value="UniProtKB-SubCell"/>
</dbReference>
<dbReference type="InterPro" id="IPR048635">
    <property type="entry name" value="MFD_D3"/>
</dbReference>
<dbReference type="SUPFAM" id="SSF141259">
    <property type="entry name" value="CarD-like"/>
    <property type="match status" value="1"/>
</dbReference>
<keyword evidence="9 13" id="KW-0234">DNA repair</keyword>
<dbReference type="HAMAP" id="MF_00969">
    <property type="entry name" value="TRCF"/>
    <property type="match status" value="1"/>
</dbReference>
<dbReference type="CDD" id="cd18810">
    <property type="entry name" value="SF2_C_TRCF"/>
    <property type="match status" value="1"/>
</dbReference>
<dbReference type="FunFam" id="3.40.50.300:FF:000300">
    <property type="entry name" value="Transcription-repair-coupling factor"/>
    <property type="match status" value="1"/>
</dbReference>
<evidence type="ECO:0000313" key="18">
    <source>
        <dbReference type="Proteomes" id="UP000003226"/>
    </source>
</evidence>
<dbReference type="STRING" id="1163407.UU7_02057"/>
<reference evidence="17 18" key="1">
    <citation type="journal article" date="2012" name="J. Bacteriol.">
        <title>Genome sequences for six rhodanobacter strains, isolated from soils and the terrestrial subsurface, with variable denitrification capabilities.</title>
        <authorList>
            <person name="Kostka J.E."/>
            <person name="Green S.J."/>
            <person name="Rishishwar L."/>
            <person name="Prakash O."/>
            <person name="Katz L.S."/>
            <person name="Marino-Ramirez L."/>
            <person name="Jordan I.K."/>
            <person name="Munk C."/>
            <person name="Ivanova N."/>
            <person name="Mikhailova N."/>
            <person name="Watson D.B."/>
            <person name="Brown S.D."/>
            <person name="Palumbo A.V."/>
            <person name="Brooks S.C."/>
        </authorList>
    </citation>
    <scope>NUCLEOTIDE SEQUENCE [LARGE SCALE GENOMIC DNA]</scope>
    <source>
        <strain evidence="17 18">B39</strain>
    </source>
</reference>
<dbReference type="PROSITE" id="PS51194">
    <property type="entry name" value="HELICASE_CTER"/>
    <property type="match status" value="1"/>
</dbReference>
<evidence type="ECO:0000313" key="17">
    <source>
        <dbReference type="EMBL" id="EIL94906.1"/>
    </source>
</evidence>
<dbReference type="GO" id="GO:0003678">
    <property type="term" value="F:DNA helicase activity"/>
    <property type="evidence" value="ECO:0007669"/>
    <property type="project" value="TreeGrafter"/>
</dbReference>
<dbReference type="RefSeq" id="WP_007804910.1">
    <property type="nucleotide sequence ID" value="NZ_AJXT01000004.1"/>
</dbReference>
<evidence type="ECO:0000259" key="15">
    <source>
        <dbReference type="PROSITE" id="PS51192"/>
    </source>
</evidence>
<keyword evidence="5 13" id="KW-0378">Hydrolase</keyword>
<dbReference type="CDD" id="cd17991">
    <property type="entry name" value="DEXHc_TRCF"/>
    <property type="match status" value="1"/>
</dbReference>
<dbReference type="SMART" id="SM00982">
    <property type="entry name" value="TRCF"/>
    <property type="match status" value="1"/>
</dbReference>
<evidence type="ECO:0000256" key="3">
    <source>
        <dbReference type="ARBA" id="ARBA00022741"/>
    </source>
</evidence>
<evidence type="ECO:0000256" key="11">
    <source>
        <dbReference type="ARBA" id="ARBA00061399"/>
    </source>
</evidence>
<keyword evidence="2 13" id="KW-0963">Cytoplasm</keyword>
<dbReference type="InterPro" id="IPR027417">
    <property type="entry name" value="P-loop_NTPase"/>
</dbReference>
<dbReference type="InterPro" id="IPR047112">
    <property type="entry name" value="RecG/Mfd"/>
</dbReference>
<dbReference type="Gene3D" id="2.40.10.170">
    <property type="match status" value="1"/>
</dbReference>
<evidence type="ECO:0000256" key="2">
    <source>
        <dbReference type="ARBA" id="ARBA00022490"/>
    </source>
</evidence>
<dbReference type="PATRIC" id="fig|1163407.3.peg.405"/>
<organism evidence="17 18">
    <name type="scientific">Rhodanobacter spathiphylli B39</name>
    <dbReference type="NCBI Taxonomy" id="1163407"/>
    <lineage>
        <taxon>Bacteria</taxon>
        <taxon>Pseudomonadati</taxon>
        <taxon>Pseudomonadota</taxon>
        <taxon>Gammaproteobacteria</taxon>
        <taxon>Lysobacterales</taxon>
        <taxon>Rhodanobacteraceae</taxon>
        <taxon>Rhodanobacter</taxon>
    </lineage>
</organism>
<evidence type="ECO:0000256" key="6">
    <source>
        <dbReference type="ARBA" id="ARBA00022806"/>
    </source>
</evidence>
<dbReference type="GO" id="GO:0016787">
    <property type="term" value="F:hydrolase activity"/>
    <property type="evidence" value="ECO:0007669"/>
    <property type="project" value="UniProtKB-KW"/>
</dbReference>
<dbReference type="InterPro" id="IPR037235">
    <property type="entry name" value="TRCF-like_C_D7"/>
</dbReference>
<dbReference type="GO" id="GO:0006355">
    <property type="term" value="P:regulation of DNA-templated transcription"/>
    <property type="evidence" value="ECO:0007669"/>
    <property type="project" value="UniProtKB-UniRule"/>
</dbReference>
<evidence type="ECO:0000256" key="1">
    <source>
        <dbReference type="ARBA" id="ARBA00004496"/>
    </source>
</evidence>
<dbReference type="Pfam" id="PF00270">
    <property type="entry name" value="DEAD"/>
    <property type="match status" value="1"/>
</dbReference>
<dbReference type="EC" id="3.6.4.-" evidence="13"/>
<accession>I4W615</accession>
<dbReference type="SUPFAM" id="SSF143517">
    <property type="entry name" value="TRCF domain-like"/>
    <property type="match status" value="1"/>
</dbReference>
<dbReference type="AlphaFoldDB" id="I4W615"/>
<dbReference type="InterPro" id="IPR011545">
    <property type="entry name" value="DEAD/DEAH_box_helicase_dom"/>
</dbReference>
<keyword evidence="7 13" id="KW-0067">ATP-binding</keyword>
<comment type="similarity">
    <text evidence="11 13">In the C-terminal section; belongs to the helicase family. RecG subfamily.</text>
</comment>
<dbReference type="Gene3D" id="3.30.2060.10">
    <property type="entry name" value="Penicillin-binding protein 1b domain"/>
    <property type="match status" value="1"/>
</dbReference>
<dbReference type="EMBL" id="AJXT01000004">
    <property type="protein sequence ID" value="EIL94906.1"/>
    <property type="molecule type" value="Genomic_DNA"/>
</dbReference>
<dbReference type="SMART" id="SM01058">
    <property type="entry name" value="CarD_TRCF"/>
    <property type="match status" value="1"/>
</dbReference>
<dbReference type="InterPro" id="IPR005118">
    <property type="entry name" value="TRCF_C"/>
</dbReference>
<dbReference type="InterPro" id="IPR041471">
    <property type="entry name" value="UvrB_inter"/>
</dbReference>
<dbReference type="SMART" id="SM00487">
    <property type="entry name" value="DEXDc"/>
    <property type="match status" value="1"/>
</dbReference>
<dbReference type="Pfam" id="PF02559">
    <property type="entry name" value="CarD_TRCF_RID"/>
    <property type="match status" value="1"/>
</dbReference>
<dbReference type="InterPro" id="IPR036101">
    <property type="entry name" value="CarD-like/TRCF_RID_sf"/>
</dbReference>
<keyword evidence="18" id="KW-1185">Reference proteome</keyword>
<dbReference type="FunFam" id="3.40.50.300:FF:000546">
    <property type="entry name" value="Transcription-repair-coupling factor"/>
    <property type="match status" value="1"/>
</dbReference>
<feature type="compositionally biased region" description="Pro residues" evidence="14">
    <location>
        <begin position="1"/>
        <end position="12"/>
    </location>
</feature>
<feature type="region of interest" description="Disordered" evidence="14">
    <location>
        <begin position="1"/>
        <end position="22"/>
    </location>
</feature>
<dbReference type="Pfam" id="PF17757">
    <property type="entry name" value="UvrB_inter"/>
    <property type="match status" value="1"/>
</dbReference>
<dbReference type="PANTHER" id="PTHR47964:SF1">
    <property type="entry name" value="ATP-DEPENDENT DNA HELICASE HOMOLOG RECG, CHLOROPLASTIC"/>
    <property type="match status" value="1"/>
</dbReference>
<dbReference type="InterPro" id="IPR004576">
    <property type="entry name" value="Mfd"/>
</dbReference>
<evidence type="ECO:0000256" key="12">
    <source>
        <dbReference type="ARBA" id="ARBA00070128"/>
    </source>
</evidence>
<keyword evidence="8 13" id="KW-0238">DNA-binding</keyword>
<dbReference type="NCBIfam" id="TIGR00580">
    <property type="entry name" value="mfd"/>
    <property type="match status" value="1"/>
</dbReference>
<comment type="subcellular location">
    <subcellularLocation>
        <location evidence="1 13">Cytoplasm</location>
    </subcellularLocation>
</comment>
<dbReference type="Gene3D" id="3.90.1150.50">
    <property type="entry name" value="Transcription-repair-coupling factor, D7 domain"/>
    <property type="match status" value="1"/>
</dbReference>
<evidence type="ECO:0000256" key="7">
    <source>
        <dbReference type="ARBA" id="ARBA00022840"/>
    </source>
</evidence>
<evidence type="ECO:0000259" key="16">
    <source>
        <dbReference type="PROSITE" id="PS51194"/>
    </source>
</evidence>
<feature type="domain" description="Helicase C-terminal" evidence="16">
    <location>
        <begin position="832"/>
        <end position="986"/>
    </location>
</feature>
<dbReference type="Gene3D" id="3.40.50.11140">
    <property type="match status" value="1"/>
</dbReference>
<dbReference type="SMART" id="SM00490">
    <property type="entry name" value="HELICc"/>
    <property type="match status" value="1"/>
</dbReference>
<evidence type="ECO:0000256" key="5">
    <source>
        <dbReference type="ARBA" id="ARBA00022801"/>
    </source>
</evidence>
<keyword evidence="3 13" id="KW-0547">Nucleotide-binding</keyword>
<name>I4W615_9GAMM</name>
<dbReference type="OrthoDB" id="9804325at2"/>
<comment type="caution">
    <text evidence="17">The sequence shown here is derived from an EMBL/GenBank/DDBJ whole genome shotgun (WGS) entry which is preliminary data.</text>
</comment>
<dbReference type="SUPFAM" id="SSF52540">
    <property type="entry name" value="P-loop containing nucleoside triphosphate hydrolases"/>
    <property type="match status" value="4"/>
</dbReference>